<keyword evidence="3" id="KW-1185">Reference proteome</keyword>
<dbReference type="EMBL" id="JACNEP010000001">
    <property type="protein sequence ID" value="MBC3764702.1"/>
    <property type="molecule type" value="Genomic_DNA"/>
</dbReference>
<gene>
    <name evidence="2" type="ORF">H8B19_02345</name>
</gene>
<dbReference type="RefSeq" id="WP_186505161.1">
    <property type="nucleotide sequence ID" value="NZ_JACNEP010000001.1"/>
</dbReference>
<evidence type="ECO:0000256" key="1">
    <source>
        <dbReference type="SAM" id="SignalP"/>
    </source>
</evidence>
<keyword evidence="1" id="KW-0732">Signal</keyword>
<protein>
    <submittedName>
        <fullName evidence="2">Uncharacterized protein</fullName>
    </submittedName>
</protein>
<evidence type="ECO:0000313" key="3">
    <source>
        <dbReference type="Proteomes" id="UP000601768"/>
    </source>
</evidence>
<reference evidence="2" key="1">
    <citation type="journal article" date="2018" name="Int. J. Syst. Evol. Microbiol.">
        <title>Neptunicella marina gen. nov., sp. nov., isolated from surface seawater.</title>
        <authorList>
            <person name="Liu X."/>
            <person name="Lai Q."/>
            <person name="Du Y."/>
            <person name="Zhang X."/>
            <person name="Liu Z."/>
            <person name="Sun F."/>
            <person name="Shao Z."/>
        </authorList>
    </citation>
    <scope>NUCLEOTIDE SEQUENCE</scope>
    <source>
        <strain evidence="2">S27-2</strain>
    </source>
</reference>
<feature type="signal peptide" evidence="1">
    <location>
        <begin position="1"/>
        <end position="21"/>
    </location>
</feature>
<reference evidence="2" key="2">
    <citation type="submission" date="2020-08" db="EMBL/GenBank/DDBJ databases">
        <authorList>
            <person name="Lai Q."/>
        </authorList>
    </citation>
    <scope>NUCLEOTIDE SEQUENCE</scope>
    <source>
        <strain evidence="2">S27-2</strain>
    </source>
</reference>
<proteinExistence type="predicted"/>
<name>A0A8J6IRV5_9ALTE</name>
<dbReference type="Proteomes" id="UP000601768">
    <property type="component" value="Unassembled WGS sequence"/>
</dbReference>
<feature type="chain" id="PRO_5035223807" evidence="1">
    <location>
        <begin position="22"/>
        <end position="151"/>
    </location>
</feature>
<organism evidence="2 3">
    <name type="scientific">Neptunicella marina</name>
    <dbReference type="NCBI Taxonomy" id="2125989"/>
    <lineage>
        <taxon>Bacteria</taxon>
        <taxon>Pseudomonadati</taxon>
        <taxon>Pseudomonadota</taxon>
        <taxon>Gammaproteobacteria</taxon>
        <taxon>Alteromonadales</taxon>
        <taxon>Alteromonadaceae</taxon>
        <taxon>Neptunicella</taxon>
    </lineage>
</organism>
<sequence>MKKTMTLFLLMLSALSLHANATQCPEGKHSIQQSALKDLPLAQRLINSDACFVNSNQGELVPSVDAVNDVMKAYFNADHQRKLTPQAAMAMLATLTQQYDIALSNNCSVPGYEKAFPACAQQLALTFKLPSAISIDGISYVHMSLEQFIQL</sequence>
<comment type="caution">
    <text evidence="2">The sequence shown here is derived from an EMBL/GenBank/DDBJ whole genome shotgun (WGS) entry which is preliminary data.</text>
</comment>
<evidence type="ECO:0000313" key="2">
    <source>
        <dbReference type="EMBL" id="MBC3764702.1"/>
    </source>
</evidence>
<accession>A0A8J6IRV5</accession>
<dbReference type="AlphaFoldDB" id="A0A8J6IRV5"/>